<comment type="caution">
    <text evidence="1">The sequence shown here is derived from an EMBL/GenBank/DDBJ whole genome shotgun (WGS) entry which is preliminary data.</text>
</comment>
<sequence>MAKDNALNTRAAEWWAQWLPEHQRERFIDELVKRLLDGDF</sequence>
<dbReference type="EMBL" id="BARS01029443">
    <property type="protein sequence ID" value="GAG04569.1"/>
    <property type="molecule type" value="Genomic_DNA"/>
</dbReference>
<protein>
    <submittedName>
        <fullName evidence="1">Uncharacterized protein</fullName>
    </submittedName>
</protein>
<feature type="non-terminal residue" evidence="1">
    <location>
        <position position="40"/>
    </location>
</feature>
<organism evidence="1">
    <name type="scientific">marine sediment metagenome</name>
    <dbReference type="NCBI Taxonomy" id="412755"/>
    <lineage>
        <taxon>unclassified sequences</taxon>
        <taxon>metagenomes</taxon>
        <taxon>ecological metagenomes</taxon>
    </lineage>
</organism>
<proteinExistence type="predicted"/>
<reference evidence="1" key="1">
    <citation type="journal article" date="2014" name="Front. Microbiol.">
        <title>High frequency of phylogenetically diverse reductive dehalogenase-homologous genes in deep subseafloor sedimentary metagenomes.</title>
        <authorList>
            <person name="Kawai M."/>
            <person name="Futagami T."/>
            <person name="Toyoda A."/>
            <person name="Takaki Y."/>
            <person name="Nishi S."/>
            <person name="Hori S."/>
            <person name="Arai W."/>
            <person name="Tsubouchi T."/>
            <person name="Morono Y."/>
            <person name="Uchiyama I."/>
            <person name="Ito T."/>
            <person name="Fujiyama A."/>
            <person name="Inagaki F."/>
            <person name="Takami H."/>
        </authorList>
    </citation>
    <scope>NUCLEOTIDE SEQUENCE</scope>
    <source>
        <strain evidence="1">Expedition CK06-06</strain>
    </source>
</reference>
<name>X0UFR6_9ZZZZ</name>
<accession>X0UFR6</accession>
<evidence type="ECO:0000313" key="1">
    <source>
        <dbReference type="EMBL" id="GAG04569.1"/>
    </source>
</evidence>
<dbReference type="AlphaFoldDB" id="X0UFR6"/>
<gene>
    <name evidence="1" type="ORF">S01H1_46016</name>
</gene>